<dbReference type="SUPFAM" id="SSF53335">
    <property type="entry name" value="S-adenosyl-L-methionine-dependent methyltransferases"/>
    <property type="match status" value="1"/>
</dbReference>
<dbReference type="InterPro" id="IPR029063">
    <property type="entry name" value="SAM-dependent_MTases_sf"/>
</dbReference>
<proteinExistence type="inferred from homology"/>
<dbReference type="GO" id="GO:0009307">
    <property type="term" value="P:DNA restriction-modification system"/>
    <property type="evidence" value="ECO:0007669"/>
    <property type="project" value="UniProtKB-KW"/>
</dbReference>
<dbReference type="Pfam" id="PF00145">
    <property type="entry name" value="DNA_methylase"/>
    <property type="match status" value="1"/>
</dbReference>
<keyword evidence="3 6" id="KW-0949">S-adenosyl-L-methionine</keyword>
<evidence type="ECO:0000256" key="4">
    <source>
        <dbReference type="ARBA" id="ARBA00022747"/>
    </source>
</evidence>
<comment type="similarity">
    <text evidence="6 7">Belongs to the class I-like SAM-binding methyltransferase superfamily. C5-methyltransferase family.</text>
</comment>
<reference evidence="9" key="1">
    <citation type="submission" date="2018-04" db="EMBL/GenBank/DDBJ databases">
        <title>Genomes of Endosymbiotic and Endophytic Bradyrhizobium Publication status.</title>
        <authorList>
            <person name="Guha S."/>
            <person name="Jorrin B."/>
            <person name="Sarkar M."/>
            <person name="Poole P.S."/>
            <person name="DasGupta M."/>
        </authorList>
    </citation>
    <scope>NUCLEOTIDE SEQUENCE</scope>
    <source>
        <strain evidence="9">WBOS16</strain>
    </source>
</reference>
<evidence type="ECO:0000313" key="9">
    <source>
        <dbReference type="EMBL" id="UUO69835.1"/>
    </source>
</evidence>
<dbReference type="AlphaFoldDB" id="A0AAE9NH89"/>
<evidence type="ECO:0000256" key="8">
    <source>
        <dbReference type="RuleBase" id="RU000417"/>
    </source>
</evidence>
<dbReference type="PROSITE" id="PS00094">
    <property type="entry name" value="C5_MTASE_1"/>
    <property type="match status" value="1"/>
</dbReference>
<evidence type="ECO:0000256" key="6">
    <source>
        <dbReference type="PROSITE-ProRule" id="PRU01016"/>
    </source>
</evidence>
<dbReference type="REBASE" id="649916">
    <property type="entry name" value="M.BbeWBOS16ORF25840P"/>
</dbReference>
<dbReference type="EMBL" id="CP028989">
    <property type="protein sequence ID" value="UUO69835.1"/>
    <property type="molecule type" value="Genomic_DNA"/>
</dbReference>
<evidence type="ECO:0000256" key="3">
    <source>
        <dbReference type="ARBA" id="ARBA00022691"/>
    </source>
</evidence>
<sequence>MKVAGLFAGIGGLERGLAASGHEPSLLCEIWEPARAVLAARMPDVPCKRDVRELKSLPGDTDLIAGGFPCQDLSQAGRTAGIGGARSGLVGEIFRLLDRRRVPWVILENVSFMLQLDKGSGMRTLVEAFEELGYRWAYRVVNSLSFLPQRRERVLFVATTTEVDPASVVLTDEAEPALASTDLSAHAHGFYWTEGVRGLGWAPDSIPTLKNGSTVGIASPPAILLPSGDVITPDVRDAERLQGFPENWTRPAEEVSRTSIRWSLVGNAVTVPVAKWVGSRLARPGAYEFSRDCELPANGRWPKAARFDGRRRHAVHINAYPKWERRSSLTAFLRYDGKLLSARATRGFLSRTERAKLRFADGFQDRLRQHLARMELHVASSNSNYAVAAE</sequence>
<feature type="active site" evidence="6">
    <location>
        <position position="70"/>
    </location>
</feature>
<comment type="catalytic activity">
    <reaction evidence="5 8">
        <text>a 2'-deoxycytidine in DNA + S-adenosyl-L-methionine = a 5-methyl-2'-deoxycytidine in DNA + S-adenosyl-L-homocysteine + H(+)</text>
        <dbReference type="Rhea" id="RHEA:13681"/>
        <dbReference type="Rhea" id="RHEA-COMP:11369"/>
        <dbReference type="Rhea" id="RHEA-COMP:11370"/>
        <dbReference type="ChEBI" id="CHEBI:15378"/>
        <dbReference type="ChEBI" id="CHEBI:57856"/>
        <dbReference type="ChEBI" id="CHEBI:59789"/>
        <dbReference type="ChEBI" id="CHEBI:85452"/>
        <dbReference type="ChEBI" id="CHEBI:85454"/>
        <dbReference type="EC" id="2.1.1.37"/>
    </reaction>
</comment>
<evidence type="ECO:0000256" key="1">
    <source>
        <dbReference type="ARBA" id="ARBA00022603"/>
    </source>
</evidence>
<dbReference type="GO" id="GO:0003886">
    <property type="term" value="F:DNA (cytosine-5-)-methyltransferase activity"/>
    <property type="evidence" value="ECO:0007669"/>
    <property type="project" value="UniProtKB-EC"/>
</dbReference>
<name>A0AAE9NH89_9BRAD</name>
<dbReference type="PROSITE" id="PS51679">
    <property type="entry name" value="SAM_MT_C5"/>
    <property type="match status" value="1"/>
</dbReference>
<dbReference type="InterPro" id="IPR050390">
    <property type="entry name" value="C5-Methyltransferase"/>
</dbReference>
<evidence type="ECO:0000256" key="5">
    <source>
        <dbReference type="ARBA" id="ARBA00047422"/>
    </source>
</evidence>
<keyword evidence="1 6" id="KW-0489">Methyltransferase</keyword>
<dbReference type="Gene3D" id="3.40.50.150">
    <property type="entry name" value="Vaccinia Virus protein VP39"/>
    <property type="match status" value="1"/>
</dbReference>
<dbReference type="GO" id="GO:0003677">
    <property type="term" value="F:DNA binding"/>
    <property type="evidence" value="ECO:0007669"/>
    <property type="project" value="TreeGrafter"/>
</dbReference>
<keyword evidence="2 6" id="KW-0808">Transferase</keyword>
<dbReference type="InterPro" id="IPR018117">
    <property type="entry name" value="C5_DNA_meth_AS"/>
</dbReference>
<accession>A0AAE9NH89</accession>
<dbReference type="InterPro" id="IPR001525">
    <property type="entry name" value="C5_MeTfrase"/>
</dbReference>
<dbReference type="GO" id="GO:0032259">
    <property type="term" value="P:methylation"/>
    <property type="evidence" value="ECO:0007669"/>
    <property type="project" value="UniProtKB-KW"/>
</dbReference>
<dbReference type="PRINTS" id="PR00105">
    <property type="entry name" value="C5METTRFRASE"/>
</dbReference>
<evidence type="ECO:0000256" key="2">
    <source>
        <dbReference type="ARBA" id="ARBA00022679"/>
    </source>
</evidence>
<evidence type="ECO:0000313" key="10">
    <source>
        <dbReference type="Proteomes" id="UP001058872"/>
    </source>
</evidence>
<protein>
    <recommendedName>
        <fullName evidence="8">Cytosine-specific methyltransferase</fullName>
        <ecNumber evidence="8">2.1.1.37</ecNumber>
    </recommendedName>
</protein>
<dbReference type="PANTHER" id="PTHR10629">
    <property type="entry name" value="CYTOSINE-SPECIFIC METHYLTRANSFERASE"/>
    <property type="match status" value="1"/>
</dbReference>
<gene>
    <name evidence="9" type="ORF">DCM83_25840</name>
</gene>
<dbReference type="Proteomes" id="UP001058872">
    <property type="component" value="Chromosome"/>
</dbReference>
<keyword evidence="4" id="KW-0680">Restriction system</keyword>
<dbReference type="GO" id="GO:0044027">
    <property type="term" value="P:negative regulation of gene expression via chromosomal CpG island methylation"/>
    <property type="evidence" value="ECO:0007669"/>
    <property type="project" value="TreeGrafter"/>
</dbReference>
<dbReference type="EC" id="2.1.1.37" evidence="8"/>
<dbReference type="PANTHER" id="PTHR10629:SF50">
    <property type="entry name" value="DNA (CYTOSINE-5)-METHYLTRANSFERASE CMT3"/>
    <property type="match status" value="1"/>
</dbReference>
<organism evidence="9 10">
    <name type="scientific">Bradyrhizobium betae</name>
    <dbReference type="NCBI Taxonomy" id="244734"/>
    <lineage>
        <taxon>Bacteria</taxon>
        <taxon>Pseudomonadati</taxon>
        <taxon>Pseudomonadota</taxon>
        <taxon>Alphaproteobacteria</taxon>
        <taxon>Hyphomicrobiales</taxon>
        <taxon>Nitrobacteraceae</taxon>
        <taxon>Bradyrhizobium</taxon>
    </lineage>
</organism>
<evidence type="ECO:0000256" key="7">
    <source>
        <dbReference type="RuleBase" id="RU000416"/>
    </source>
</evidence>
<dbReference type="NCBIfam" id="TIGR00675">
    <property type="entry name" value="dcm"/>
    <property type="match status" value="1"/>
</dbReference>